<name>A0A2U9NUF0_9GAMM</name>
<dbReference type="AlphaFoldDB" id="A0A2U9NUF0"/>
<dbReference type="GO" id="GO:0020037">
    <property type="term" value="F:heme binding"/>
    <property type="evidence" value="ECO:0007669"/>
    <property type="project" value="InterPro"/>
</dbReference>
<reference evidence="8" key="1">
    <citation type="submission" date="2017-07" db="EMBL/GenBank/DDBJ databases">
        <title>The effect of O2 on thiosulfate oxidation by Thiomicrospira thermophila at high pressure.</title>
        <authorList>
            <person name="Houghton J."/>
            <person name="Foustoukos D.I."/>
            <person name="Fike D.A."/>
        </authorList>
    </citation>
    <scope>NUCLEOTIDE SEQUENCE</scope>
    <source>
        <strain evidence="8">EPR85</strain>
    </source>
</reference>
<dbReference type="InterPro" id="IPR036909">
    <property type="entry name" value="Cyt_c-like_dom_sf"/>
</dbReference>
<dbReference type="PROSITE" id="PS51007">
    <property type="entry name" value="CYTC"/>
    <property type="match status" value="1"/>
</dbReference>
<dbReference type="EMBL" id="MF511072">
    <property type="protein sequence ID" value="AWT40890.1"/>
    <property type="molecule type" value="Genomic_DNA"/>
</dbReference>
<feature type="domain" description="Cytochrome c" evidence="7">
    <location>
        <begin position="164"/>
        <end position="257"/>
    </location>
</feature>
<dbReference type="InterPro" id="IPR030999">
    <property type="entry name" value="Thiosulf_SoxX"/>
</dbReference>
<dbReference type="Pfam" id="PF00034">
    <property type="entry name" value="Cytochrom_C"/>
    <property type="match status" value="1"/>
</dbReference>
<sequence>MRLNTKLTSVPLALAALILSQSALSMSGSVDEQSKKKASPQTEATTQSDEGAFVAEDGRKLKYDPKNDAEDRGQRISEAEFMQAVKRSFLVNDEQEWKRFSDPTLKTCNVSHDKPDMEQAKSILAREKASIVLPEHGRYMGDWKQGKKWVEGAHGGRIGYPGFVDADNPAKLNGANCYACHAVDPNFPQNGNMGPSLTGFGKMRGQGEPMQKYTYEYIFNAKSFNPCSLMPRFGNGEGHLLTPEQIADIVAFLLDPESPVNQPKQ</sequence>
<protein>
    <submittedName>
        <fullName evidence="8">SoxX2</fullName>
    </submittedName>
</protein>
<keyword evidence="6" id="KW-0732">Signal</keyword>
<keyword evidence="1 4" id="KW-0349">Heme</keyword>
<feature type="compositionally biased region" description="Polar residues" evidence="5">
    <location>
        <begin position="39"/>
        <end position="49"/>
    </location>
</feature>
<proteinExistence type="predicted"/>
<evidence type="ECO:0000256" key="2">
    <source>
        <dbReference type="ARBA" id="ARBA00022723"/>
    </source>
</evidence>
<evidence type="ECO:0000256" key="4">
    <source>
        <dbReference type="PROSITE-ProRule" id="PRU00433"/>
    </source>
</evidence>
<dbReference type="SUPFAM" id="SSF46626">
    <property type="entry name" value="Cytochrome c"/>
    <property type="match status" value="1"/>
</dbReference>
<feature type="region of interest" description="Disordered" evidence="5">
    <location>
        <begin position="28"/>
        <end position="72"/>
    </location>
</feature>
<feature type="compositionally biased region" description="Basic and acidic residues" evidence="5">
    <location>
        <begin position="56"/>
        <end position="72"/>
    </location>
</feature>
<keyword evidence="2 4" id="KW-0479">Metal-binding</keyword>
<evidence type="ECO:0000259" key="7">
    <source>
        <dbReference type="PROSITE" id="PS51007"/>
    </source>
</evidence>
<feature type="chain" id="PRO_5016068713" evidence="6">
    <location>
        <begin position="26"/>
        <end position="265"/>
    </location>
</feature>
<evidence type="ECO:0000256" key="1">
    <source>
        <dbReference type="ARBA" id="ARBA00022617"/>
    </source>
</evidence>
<evidence type="ECO:0000256" key="3">
    <source>
        <dbReference type="ARBA" id="ARBA00023004"/>
    </source>
</evidence>
<evidence type="ECO:0000256" key="6">
    <source>
        <dbReference type="SAM" id="SignalP"/>
    </source>
</evidence>
<dbReference type="GO" id="GO:0046872">
    <property type="term" value="F:metal ion binding"/>
    <property type="evidence" value="ECO:0007669"/>
    <property type="project" value="UniProtKB-KW"/>
</dbReference>
<dbReference type="GO" id="GO:0009055">
    <property type="term" value="F:electron transfer activity"/>
    <property type="evidence" value="ECO:0007669"/>
    <property type="project" value="InterPro"/>
</dbReference>
<evidence type="ECO:0000313" key="8">
    <source>
        <dbReference type="EMBL" id="AWT40890.1"/>
    </source>
</evidence>
<evidence type="ECO:0000256" key="5">
    <source>
        <dbReference type="SAM" id="MobiDB-lite"/>
    </source>
</evidence>
<dbReference type="NCBIfam" id="TIGR04485">
    <property type="entry name" value="thiosulf_SoxX"/>
    <property type="match status" value="1"/>
</dbReference>
<dbReference type="Gene3D" id="1.10.760.10">
    <property type="entry name" value="Cytochrome c-like domain"/>
    <property type="match status" value="1"/>
</dbReference>
<organism evidence="8">
    <name type="scientific">Hydrogenovibrio thermophilus</name>
    <dbReference type="NCBI Taxonomy" id="265883"/>
    <lineage>
        <taxon>Bacteria</taxon>
        <taxon>Pseudomonadati</taxon>
        <taxon>Pseudomonadota</taxon>
        <taxon>Gammaproteobacteria</taxon>
        <taxon>Thiotrichales</taxon>
        <taxon>Piscirickettsiaceae</taxon>
        <taxon>Hydrogenovibrio</taxon>
    </lineage>
</organism>
<accession>A0A2U9NUF0</accession>
<feature type="signal peptide" evidence="6">
    <location>
        <begin position="1"/>
        <end position="25"/>
    </location>
</feature>
<dbReference type="InterPro" id="IPR009056">
    <property type="entry name" value="Cyt_c-like_dom"/>
</dbReference>
<keyword evidence="3 4" id="KW-0408">Iron</keyword>